<keyword evidence="2" id="KW-0106">Calcium</keyword>
<dbReference type="InterPro" id="IPR011992">
    <property type="entry name" value="EF-hand-dom_pair"/>
</dbReference>
<sequence>MSHTPVEQSVEDLIVLFHKYTKPDDKIDKPGLLKMLKENFPNFLKACGREKPYFVTELFRAADKDKDNQICFDEFLYVLGQLLRDYHLQYHRQLCAHYCAQHSLY</sequence>
<proteinExistence type="predicted"/>
<dbReference type="SMART" id="SM00054">
    <property type="entry name" value="EFh"/>
    <property type="match status" value="1"/>
</dbReference>
<dbReference type="GO" id="GO:0046914">
    <property type="term" value="F:transition metal ion binding"/>
    <property type="evidence" value="ECO:0007669"/>
    <property type="project" value="InterPro"/>
</dbReference>
<protein>
    <submittedName>
        <fullName evidence="4">Protein S100-A15A</fullName>
    </submittedName>
</protein>
<dbReference type="Gene3D" id="1.10.238.10">
    <property type="entry name" value="EF-hand"/>
    <property type="match status" value="1"/>
</dbReference>
<dbReference type="GO" id="GO:0043542">
    <property type="term" value="P:endothelial cell migration"/>
    <property type="evidence" value="ECO:0007669"/>
    <property type="project" value="TreeGrafter"/>
</dbReference>
<evidence type="ECO:0000256" key="1">
    <source>
        <dbReference type="ARBA" id="ARBA00022723"/>
    </source>
</evidence>
<dbReference type="Pfam" id="PF01023">
    <property type="entry name" value="S_100"/>
    <property type="match status" value="1"/>
</dbReference>
<evidence type="ECO:0000259" key="3">
    <source>
        <dbReference type="PROSITE" id="PS50222"/>
    </source>
</evidence>
<dbReference type="InterPro" id="IPR002048">
    <property type="entry name" value="EF_hand_dom"/>
</dbReference>
<reference evidence="5" key="1">
    <citation type="journal article" date="2013" name="Science">
        <title>Comparative analysis of bat genomes provides insight into the evolution of flight and immunity.</title>
        <authorList>
            <person name="Zhang G."/>
            <person name="Cowled C."/>
            <person name="Shi Z."/>
            <person name="Huang Z."/>
            <person name="Bishop-Lilly K.A."/>
            <person name="Fang X."/>
            <person name="Wynne J.W."/>
            <person name="Xiong Z."/>
            <person name="Baker M.L."/>
            <person name="Zhao W."/>
            <person name="Tachedjian M."/>
            <person name="Zhu Y."/>
            <person name="Zhou P."/>
            <person name="Jiang X."/>
            <person name="Ng J."/>
            <person name="Yang L."/>
            <person name="Wu L."/>
            <person name="Xiao J."/>
            <person name="Feng Y."/>
            <person name="Chen Y."/>
            <person name="Sun X."/>
            <person name="Zhang Y."/>
            <person name="Marsh G.A."/>
            <person name="Crameri G."/>
            <person name="Broder C.C."/>
            <person name="Frey K.G."/>
            <person name="Wang L.F."/>
            <person name="Wang J."/>
        </authorList>
    </citation>
    <scope>NUCLEOTIDE SEQUENCE [LARGE SCALE GENOMIC DNA]</scope>
</reference>
<dbReference type="AlphaFoldDB" id="L5MEZ6"/>
<evidence type="ECO:0000256" key="2">
    <source>
        <dbReference type="ARBA" id="ARBA00022837"/>
    </source>
</evidence>
<dbReference type="GO" id="GO:0042056">
    <property type="term" value="F:chemoattractant activity"/>
    <property type="evidence" value="ECO:0007669"/>
    <property type="project" value="TreeGrafter"/>
</dbReference>
<gene>
    <name evidence="4" type="ORF">MDA_GLEAN10002618</name>
</gene>
<dbReference type="GO" id="GO:0070062">
    <property type="term" value="C:extracellular exosome"/>
    <property type="evidence" value="ECO:0007669"/>
    <property type="project" value="TreeGrafter"/>
</dbReference>
<dbReference type="PROSITE" id="PS50222">
    <property type="entry name" value="EF_HAND_2"/>
    <property type="match status" value="1"/>
</dbReference>
<dbReference type="SUPFAM" id="SSF47473">
    <property type="entry name" value="EF-hand"/>
    <property type="match status" value="1"/>
</dbReference>
<dbReference type="EMBL" id="KB101603">
    <property type="protein sequence ID" value="ELK36303.1"/>
    <property type="molecule type" value="Genomic_DNA"/>
</dbReference>
<dbReference type="InterPro" id="IPR018247">
    <property type="entry name" value="EF_Hand_1_Ca_BS"/>
</dbReference>
<evidence type="ECO:0000313" key="5">
    <source>
        <dbReference type="Proteomes" id="UP000010556"/>
    </source>
</evidence>
<dbReference type="KEGG" id="myd:102752141"/>
<organism evidence="4 5">
    <name type="scientific">Myotis davidii</name>
    <name type="common">David's myotis</name>
    <dbReference type="NCBI Taxonomy" id="225400"/>
    <lineage>
        <taxon>Eukaryota</taxon>
        <taxon>Metazoa</taxon>
        <taxon>Chordata</taxon>
        <taxon>Craniata</taxon>
        <taxon>Vertebrata</taxon>
        <taxon>Euteleostomi</taxon>
        <taxon>Mammalia</taxon>
        <taxon>Eutheria</taxon>
        <taxon>Laurasiatheria</taxon>
        <taxon>Chiroptera</taxon>
        <taxon>Yangochiroptera</taxon>
        <taxon>Vespertilionidae</taxon>
        <taxon>Myotis</taxon>
    </lineage>
</organism>
<keyword evidence="5" id="KW-1185">Reference proteome</keyword>
<dbReference type="SMART" id="SM01394">
    <property type="entry name" value="S_100"/>
    <property type="match status" value="1"/>
</dbReference>
<name>L5MEZ6_MYODS</name>
<evidence type="ECO:0000313" key="4">
    <source>
        <dbReference type="EMBL" id="ELK36303.1"/>
    </source>
</evidence>
<feature type="domain" description="EF-hand" evidence="3">
    <location>
        <begin position="57"/>
        <end position="85"/>
    </location>
</feature>
<keyword evidence="1" id="KW-0479">Metal-binding</keyword>
<dbReference type="OrthoDB" id="9648995at2759"/>
<dbReference type="PROSITE" id="PS00018">
    <property type="entry name" value="EF_HAND_1"/>
    <property type="match status" value="1"/>
</dbReference>
<dbReference type="PANTHER" id="PTHR11639:SF29">
    <property type="entry name" value="PROTEIN S100-A15A"/>
    <property type="match status" value="1"/>
</dbReference>
<dbReference type="PANTHER" id="PTHR11639">
    <property type="entry name" value="S100 CALCIUM-BINDING PROTEIN"/>
    <property type="match status" value="1"/>
</dbReference>
<dbReference type="Proteomes" id="UP000010556">
    <property type="component" value="Unassembled WGS sequence"/>
</dbReference>
<dbReference type="InterPro" id="IPR013787">
    <property type="entry name" value="S100_Ca-bd_sub"/>
</dbReference>
<dbReference type="InterPro" id="IPR034325">
    <property type="entry name" value="S-100_dom"/>
</dbReference>
<dbReference type="GO" id="GO:0005509">
    <property type="term" value="F:calcium ion binding"/>
    <property type="evidence" value="ECO:0007669"/>
    <property type="project" value="InterPro"/>
</dbReference>
<dbReference type="CDD" id="cd00213">
    <property type="entry name" value="S-100"/>
    <property type="match status" value="1"/>
</dbReference>
<accession>L5MEZ6</accession>
<dbReference type="GO" id="GO:0048306">
    <property type="term" value="F:calcium-dependent protein binding"/>
    <property type="evidence" value="ECO:0007669"/>
    <property type="project" value="TreeGrafter"/>
</dbReference>
<dbReference type="eggNOG" id="ENOG502SXYF">
    <property type="taxonomic scope" value="Eukaryota"/>
</dbReference>
<dbReference type="GO" id="GO:0005737">
    <property type="term" value="C:cytoplasm"/>
    <property type="evidence" value="ECO:0007669"/>
    <property type="project" value="TreeGrafter"/>
</dbReference>